<dbReference type="EnsemblFungi" id="CEF88622">
    <property type="protein sequence ID" value="CEF88622"/>
    <property type="gene ID" value="FGRRES_15629"/>
</dbReference>
<reference evidence="3 4" key="1">
    <citation type="journal article" date="2007" name="Science">
        <title>The Fusarium graminearum genome reveals a link between localized polymorphism and pathogen specialization.</title>
        <authorList>
            <person name="Cuomo C.A."/>
            <person name="Gueldener U."/>
            <person name="Xu J.-R."/>
            <person name="Trail F."/>
            <person name="Turgeon B.G."/>
            <person name="Di Pietro A."/>
            <person name="Walton J.D."/>
            <person name="Ma L.-J."/>
            <person name="Baker S.E."/>
            <person name="Rep M."/>
            <person name="Adam G."/>
            <person name="Antoniw J."/>
            <person name="Baldwin T."/>
            <person name="Calvo S.E."/>
            <person name="Chang Y.-L."/>
            <person name="DeCaprio D."/>
            <person name="Gale L.R."/>
            <person name="Gnerre S."/>
            <person name="Goswami R.S."/>
            <person name="Hammond-Kosack K."/>
            <person name="Harris L.J."/>
            <person name="Hilburn K."/>
            <person name="Kennell J.C."/>
            <person name="Kroken S."/>
            <person name="Magnuson J.K."/>
            <person name="Mannhaupt G."/>
            <person name="Mauceli E.W."/>
            <person name="Mewes H.-W."/>
            <person name="Mitterbauer R."/>
            <person name="Muehlbauer G."/>
            <person name="Muensterkoetter M."/>
            <person name="Nelson D."/>
            <person name="O'Donnell K."/>
            <person name="Ouellet T."/>
            <person name="Qi W."/>
            <person name="Quesneville H."/>
            <person name="Roncero M.I.G."/>
            <person name="Seong K.-Y."/>
            <person name="Tetko I.V."/>
            <person name="Urban M."/>
            <person name="Waalwijk C."/>
            <person name="Ward T.J."/>
            <person name="Yao J."/>
            <person name="Birren B.W."/>
            <person name="Kistler H.C."/>
        </authorList>
    </citation>
    <scope>NUCLEOTIDE SEQUENCE [LARGE SCALE GENOMIC DNA]</scope>
    <source>
        <strain evidence="4">ATCC MYA-4620 / CBS 123657 / FGSC 9075 / NRRL 31084 / PH-1</strain>
        <strain evidence="3">PH-1 / ATCC MYA-4620 / FGSC 9075 / NRRL 31084</strain>
    </source>
</reference>
<evidence type="ECO:0000313" key="2">
    <source>
        <dbReference type="EMBL" id="CEF88622.1"/>
    </source>
</evidence>
<dbReference type="AlphaFoldDB" id="A0A098E4N6"/>
<gene>
    <name evidence="2" type="ORF">FGRAMPH1_01T20691</name>
</gene>
<accession>A0A0E0SQA9</accession>
<sequence length="51" mass="5525">MTLTFGSMEIQGAASYSRQLRLGPLLNSHAHNDRSIVAHGQNSSHAVTHQP</sequence>
<feature type="compositionally biased region" description="Polar residues" evidence="1">
    <location>
        <begin position="40"/>
        <end position="51"/>
    </location>
</feature>
<name>A0A098E4N6_GIBZE</name>
<dbReference type="Proteomes" id="UP000070720">
    <property type="component" value="Chromosome 3"/>
</dbReference>
<organism evidence="2 4">
    <name type="scientific">Gibberella zeae (strain ATCC MYA-4620 / CBS 123657 / FGSC 9075 / NRRL 31084 / PH-1)</name>
    <name type="common">Wheat head blight fungus</name>
    <name type="synonym">Fusarium graminearum</name>
    <dbReference type="NCBI Taxonomy" id="229533"/>
    <lineage>
        <taxon>Eukaryota</taxon>
        <taxon>Fungi</taxon>
        <taxon>Dikarya</taxon>
        <taxon>Ascomycota</taxon>
        <taxon>Pezizomycotina</taxon>
        <taxon>Sordariomycetes</taxon>
        <taxon>Hypocreomycetidae</taxon>
        <taxon>Hypocreales</taxon>
        <taxon>Nectriaceae</taxon>
        <taxon>Fusarium</taxon>
    </lineage>
</organism>
<dbReference type="InParanoid" id="A0A098E4N6"/>
<reference evidence="3 4" key="2">
    <citation type="journal article" date="2010" name="Nature">
        <title>Comparative genomics reveals mobile pathogenicity chromosomes in Fusarium.</title>
        <authorList>
            <person name="Ma L.J."/>
            <person name="van der Does H.C."/>
            <person name="Borkovich K.A."/>
            <person name="Coleman J.J."/>
            <person name="Daboussi M.J."/>
            <person name="Di Pietro A."/>
            <person name="Dufresne M."/>
            <person name="Freitag M."/>
            <person name="Grabherr M."/>
            <person name="Henrissat B."/>
            <person name="Houterman P.M."/>
            <person name="Kang S."/>
            <person name="Shim W.B."/>
            <person name="Woloshuk C."/>
            <person name="Xie X."/>
            <person name="Xu J.R."/>
            <person name="Antoniw J."/>
            <person name="Baker S.E."/>
            <person name="Bluhm B.H."/>
            <person name="Breakspear A."/>
            <person name="Brown D.W."/>
            <person name="Butchko R.A."/>
            <person name="Chapman S."/>
            <person name="Coulson R."/>
            <person name="Coutinho P.M."/>
            <person name="Danchin E.G."/>
            <person name="Diener A."/>
            <person name="Gale L.R."/>
            <person name="Gardiner D.M."/>
            <person name="Goff S."/>
            <person name="Hammond-Kosack K.E."/>
            <person name="Hilburn K."/>
            <person name="Hua-Van A."/>
            <person name="Jonkers W."/>
            <person name="Kazan K."/>
            <person name="Kodira C.D."/>
            <person name="Koehrsen M."/>
            <person name="Kumar L."/>
            <person name="Lee Y.H."/>
            <person name="Li L."/>
            <person name="Manners J.M."/>
            <person name="Miranda-Saavedra D."/>
            <person name="Mukherjee M."/>
            <person name="Park G."/>
            <person name="Park J."/>
            <person name="Park S.Y."/>
            <person name="Proctor R.H."/>
            <person name="Regev A."/>
            <person name="Ruiz-Roldan M.C."/>
            <person name="Sain D."/>
            <person name="Sakthikumar S."/>
            <person name="Sykes S."/>
            <person name="Schwartz D.C."/>
            <person name="Turgeon B.G."/>
            <person name="Wapinski I."/>
            <person name="Yoder O."/>
            <person name="Young S."/>
            <person name="Zeng Q."/>
            <person name="Zhou S."/>
            <person name="Galagan J."/>
            <person name="Cuomo C.A."/>
            <person name="Kistler H.C."/>
            <person name="Rep M."/>
        </authorList>
    </citation>
    <scope>GENOME REANNOTATION</scope>
    <source>
        <strain evidence="4">ATCC MYA-4620 / CBS 123657 / FGSC 9075 / NRRL 31084 / PH-1</strain>
        <strain evidence="3">PH-1 / ATCC MYA-4620 / FGSC 9075 / NRRL 31084</strain>
    </source>
</reference>
<keyword evidence="4" id="KW-1185">Reference proteome</keyword>
<reference evidence="3" key="4">
    <citation type="submission" date="2017-01" db="UniProtKB">
        <authorList>
            <consortium name="EnsemblFungi"/>
        </authorList>
    </citation>
    <scope>IDENTIFICATION</scope>
    <source>
        <strain evidence="3">PH-1 / ATCC MYA-4620 / FGSC 9075 / NRRL 31084</strain>
    </source>
</reference>
<evidence type="ECO:0000313" key="4">
    <source>
        <dbReference type="Proteomes" id="UP000070720"/>
    </source>
</evidence>
<protein>
    <submittedName>
        <fullName evidence="2">Chromosome 3, complete genome</fullName>
    </submittedName>
</protein>
<accession>A0A098E4N6</accession>
<dbReference type="VEuPathDB" id="FungiDB:FGRAMPH1_01G20691"/>
<reference evidence="2 4" key="3">
    <citation type="journal article" date="2015" name="BMC Genomics">
        <title>The completed genome sequence of the pathogenic ascomycete fungus Fusarium graminearum.</title>
        <authorList>
            <person name="King R."/>
            <person name="Urban M."/>
            <person name="Hammond-Kosack M.C."/>
            <person name="Hassani-Pak K."/>
            <person name="Hammond-Kosack K.E."/>
        </authorList>
    </citation>
    <scope>NUCLEOTIDE SEQUENCE [LARGE SCALE GENOMIC DNA]</scope>
    <source>
        <strain evidence="4">ATCC MYA-4620 / CBS 123657 / FGSC 9075 / NRRL 31084 / PH-1</strain>
        <strain evidence="2">PH-1</strain>
    </source>
</reference>
<feature type="region of interest" description="Disordered" evidence="1">
    <location>
        <begin position="32"/>
        <end position="51"/>
    </location>
</feature>
<evidence type="ECO:0000313" key="3">
    <source>
        <dbReference type="EnsemblFungi" id="CEF88622"/>
    </source>
</evidence>
<proteinExistence type="predicted"/>
<dbReference type="EMBL" id="HG970334">
    <property type="protein sequence ID" value="CEF88622.1"/>
    <property type="molecule type" value="Genomic_DNA"/>
</dbReference>
<evidence type="ECO:0000256" key="1">
    <source>
        <dbReference type="SAM" id="MobiDB-lite"/>
    </source>
</evidence>